<dbReference type="Pfam" id="PF02338">
    <property type="entry name" value="OTU"/>
    <property type="match status" value="1"/>
</dbReference>
<keyword evidence="1" id="KW-0378">Hydrolase</keyword>
<dbReference type="AlphaFoldDB" id="A0A8J2KTH4"/>
<reference evidence="4" key="1">
    <citation type="submission" date="2021-06" db="EMBL/GenBank/DDBJ databases">
        <authorList>
            <person name="Hodson N. C."/>
            <person name="Mongue J. A."/>
            <person name="Jaron S. K."/>
        </authorList>
    </citation>
    <scope>NUCLEOTIDE SEQUENCE</scope>
</reference>
<dbReference type="InterPro" id="IPR003323">
    <property type="entry name" value="OTU_dom"/>
</dbReference>
<dbReference type="PANTHER" id="PTHR12419:SF10">
    <property type="entry name" value="DEUBIQUITINASE OTUD6B"/>
    <property type="match status" value="1"/>
</dbReference>
<name>A0A8J2KTH4_9HEXA</name>
<feature type="compositionally biased region" description="Basic residues" evidence="2">
    <location>
        <begin position="115"/>
        <end position="125"/>
    </location>
</feature>
<evidence type="ECO:0000313" key="5">
    <source>
        <dbReference type="Proteomes" id="UP000708208"/>
    </source>
</evidence>
<dbReference type="InterPro" id="IPR049772">
    <property type="entry name" value="OTU_OTUD6"/>
</dbReference>
<dbReference type="EMBL" id="CAJVCH010453818">
    <property type="protein sequence ID" value="CAG7819591.1"/>
    <property type="molecule type" value="Genomic_DNA"/>
</dbReference>
<accession>A0A8J2KTH4</accession>
<organism evidence="4 5">
    <name type="scientific">Allacma fusca</name>
    <dbReference type="NCBI Taxonomy" id="39272"/>
    <lineage>
        <taxon>Eukaryota</taxon>
        <taxon>Metazoa</taxon>
        <taxon>Ecdysozoa</taxon>
        <taxon>Arthropoda</taxon>
        <taxon>Hexapoda</taxon>
        <taxon>Collembola</taxon>
        <taxon>Symphypleona</taxon>
        <taxon>Sminthuridae</taxon>
        <taxon>Allacma</taxon>
    </lineage>
</organism>
<evidence type="ECO:0000256" key="2">
    <source>
        <dbReference type="SAM" id="MobiDB-lite"/>
    </source>
</evidence>
<dbReference type="Proteomes" id="UP000708208">
    <property type="component" value="Unassembled WGS sequence"/>
</dbReference>
<dbReference type="InterPro" id="IPR050704">
    <property type="entry name" value="Peptidase_C85-like"/>
</dbReference>
<feature type="compositionally biased region" description="Basic and acidic residues" evidence="2">
    <location>
        <begin position="104"/>
        <end position="114"/>
    </location>
</feature>
<evidence type="ECO:0000313" key="4">
    <source>
        <dbReference type="EMBL" id="CAG7819591.1"/>
    </source>
</evidence>
<evidence type="ECO:0000256" key="1">
    <source>
        <dbReference type="ARBA" id="ARBA00022801"/>
    </source>
</evidence>
<feature type="compositionally biased region" description="Basic and acidic residues" evidence="2">
    <location>
        <begin position="61"/>
        <end position="93"/>
    </location>
</feature>
<keyword evidence="5" id="KW-1185">Reference proteome</keyword>
<proteinExistence type="predicted"/>
<dbReference type="GO" id="GO:0004843">
    <property type="term" value="F:cysteine-type deubiquitinase activity"/>
    <property type="evidence" value="ECO:0007669"/>
    <property type="project" value="TreeGrafter"/>
</dbReference>
<dbReference type="PANTHER" id="PTHR12419">
    <property type="entry name" value="OTU DOMAIN CONTAINING PROTEIN"/>
    <property type="match status" value="1"/>
</dbReference>
<comment type="caution">
    <text evidence="4">The sequence shown here is derived from an EMBL/GenBank/DDBJ whole genome shotgun (WGS) entry which is preliminary data.</text>
</comment>
<feature type="region of interest" description="Disordered" evidence="2">
    <location>
        <begin position="1"/>
        <end position="27"/>
    </location>
</feature>
<evidence type="ECO:0000259" key="3">
    <source>
        <dbReference type="PROSITE" id="PS50802"/>
    </source>
</evidence>
<dbReference type="GO" id="GO:0016579">
    <property type="term" value="P:protein deubiquitination"/>
    <property type="evidence" value="ECO:0007669"/>
    <property type="project" value="TreeGrafter"/>
</dbReference>
<sequence>MSDLEDIPAETPLSPEEAIIRRHRREKKELQGKILSMKKLVTKNDKKKKKELAEEIAKLEEDLENRHKAELNTFRPQREKVESEEDLKTAETEKTDDEVYSVDSKTDCSDEQKGKMSKAQKRREKKAAQEKERQLRVEQESAILLEGADWKAEDEKLVEILSALSLQVYEIPSDGHCLYRAVSHQLSHHNESLSVEELRSLTAQHLLEHKADYVHYLDGIDPESDGYETYCNKIENTAAWGGDIELRAISQILKRPIRVVQANGPSITFGEEFDREVLTLTYHRHKLKLGAHYNSVIHNS</sequence>
<protein>
    <recommendedName>
        <fullName evidence="3">OTU domain-containing protein</fullName>
    </recommendedName>
</protein>
<feature type="region of interest" description="Disordered" evidence="2">
    <location>
        <begin position="61"/>
        <end position="133"/>
    </location>
</feature>
<gene>
    <name evidence="4" type="ORF">AFUS01_LOCUS30027</name>
</gene>
<dbReference type="CDD" id="cd22761">
    <property type="entry name" value="OTU_OTUD6"/>
    <property type="match status" value="1"/>
</dbReference>
<dbReference type="PROSITE" id="PS50802">
    <property type="entry name" value="OTU"/>
    <property type="match status" value="1"/>
</dbReference>
<dbReference type="OrthoDB" id="415023at2759"/>
<feature type="domain" description="OTU" evidence="3">
    <location>
        <begin position="166"/>
        <end position="299"/>
    </location>
</feature>